<dbReference type="GO" id="GO:0006103">
    <property type="term" value="P:2-oxoglutarate metabolic process"/>
    <property type="evidence" value="ECO:0007669"/>
    <property type="project" value="TreeGrafter"/>
</dbReference>
<organism evidence="14 15">
    <name type="scientific">Corynebacterium sphenisci DSM 44792</name>
    <dbReference type="NCBI Taxonomy" id="1437874"/>
    <lineage>
        <taxon>Bacteria</taxon>
        <taxon>Bacillati</taxon>
        <taxon>Actinomycetota</taxon>
        <taxon>Actinomycetes</taxon>
        <taxon>Mycobacteriales</taxon>
        <taxon>Corynebacteriaceae</taxon>
        <taxon>Corynebacterium</taxon>
    </lineage>
</organism>
<comment type="similarity">
    <text evidence="1 11">Belongs to the class-I pyridine nucleotide-disulfide oxidoreductase family.</text>
</comment>
<dbReference type="SUPFAM" id="SSF55424">
    <property type="entry name" value="FAD/NAD-linked reductases, dimerisation (C-terminal) domain"/>
    <property type="match status" value="1"/>
</dbReference>
<dbReference type="InterPro" id="IPR016156">
    <property type="entry name" value="FAD/NAD-linked_Rdtase_dimer_sf"/>
</dbReference>
<dbReference type="GO" id="GO:0004362">
    <property type="term" value="F:glutathione-disulfide reductase (NADPH) activity"/>
    <property type="evidence" value="ECO:0007669"/>
    <property type="project" value="UniProtKB-EC"/>
</dbReference>
<feature type="active site" description="Proton acceptor" evidence="8">
    <location>
        <position position="456"/>
    </location>
</feature>
<dbReference type="InterPro" id="IPR023753">
    <property type="entry name" value="FAD/NAD-binding_dom"/>
</dbReference>
<keyword evidence="3 9" id="KW-0274">FAD</keyword>
<dbReference type="RefSeq" id="WP_075691821.1">
    <property type="nucleotide sequence ID" value="NZ_CP009248.1"/>
</dbReference>
<proteinExistence type="inferred from homology"/>
<dbReference type="InterPro" id="IPR001100">
    <property type="entry name" value="Pyr_nuc-diS_OxRdtase"/>
</dbReference>
<feature type="binding site" evidence="9">
    <location>
        <begin position="183"/>
        <end position="190"/>
    </location>
    <ligand>
        <name>NAD(+)</name>
        <dbReference type="ChEBI" id="CHEBI:57540"/>
    </ligand>
</feature>
<keyword evidence="5 9" id="KW-0520">NAD</keyword>
<evidence type="ECO:0000256" key="3">
    <source>
        <dbReference type="ARBA" id="ARBA00022827"/>
    </source>
</evidence>
<reference evidence="14 15" key="1">
    <citation type="submission" date="2014-08" db="EMBL/GenBank/DDBJ databases">
        <title>Complete genome sequence of Corynebacterium sphenisci CECT 5990(T) (=DSM 44792(T)), isolated from healthy wild penguins.</title>
        <authorList>
            <person name="Ruckert C."/>
            <person name="Albersmeier A."/>
            <person name="Winkler A."/>
            <person name="Kalinowski J."/>
        </authorList>
    </citation>
    <scope>NUCLEOTIDE SEQUENCE [LARGE SCALE GENOMIC DNA]</scope>
    <source>
        <strain evidence="14 15">DSM 44792</strain>
    </source>
</reference>
<evidence type="ECO:0000256" key="8">
    <source>
        <dbReference type="PIRSR" id="PIRSR000350-2"/>
    </source>
</evidence>
<dbReference type="Pfam" id="PF02852">
    <property type="entry name" value="Pyr_redox_dim"/>
    <property type="match status" value="1"/>
</dbReference>
<dbReference type="InterPro" id="IPR050151">
    <property type="entry name" value="Class-I_Pyr_Nuc-Dis_Oxidored"/>
</dbReference>
<dbReference type="EMBL" id="CP009248">
    <property type="protein sequence ID" value="APT90561.1"/>
    <property type="molecule type" value="Genomic_DNA"/>
</dbReference>
<dbReference type="KEGG" id="csph:CSPHI_05390"/>
<dbReference type="NCBIfam" id="NF005884">
    <property type="entry name" value="PRK07846.1"/>
    <property type="match status" value="1"/>
</dbReference>
<evidence type="ECO:0000256" key="1">
    <source>
        <dbReference type="ARBA" id="ARBA00007532"/>
    </source>
</evidence>
<evidence type="ECO:0000256" key="2">
    <source>
        <dbReference type="ARBA" id="ARBA00022630"/>
    </source>
</evidence>
<dbReference type="Gene3D" id="3.50.50.60">
    <property type="entry name" value="FAD/NAD(P)-binding domain"/>
    <property type="match status" value="2"/>
</dbReference>
<evidence type="ECO:0000259" key="12">
    <source>
        <dbReference type="Pfam" id="PF02852"/>
    </source>
</evidence>
<feature type="domain" description="Pyridine nucleotide-disulphide oxidoreductase dimerisation" evidence="12">
    <location>
        <begin position="353"/>
        <end position="466"/>
    </location>
</feature>
<dbReference type="PROSITE" id="PS00076">
    <property type="entry name" value="PYRIDINE_REDOX_1"/>
    <property type="match status" value="1"/>
</dbReference>
<keyword evidence="9" id="KW-0547">Nucleotide-binding</keyword>
<keyword evidence="15" id="KW-1185">Reference proteome</keyword>
<protein>
    <submittedName>
        <fullName evidence="14">Mycothione reductase</fullName>
        <ecNumber evidence="14">1.8.1.7</ecNumber>
    </submittedName>
</protein>
<evidence type="ECO:0000256" key="7">
    <source>
        <dbReference type="ARBA" id="ARBA00023284"/>
    </source>
</evidence>
<dbReference type="InterPro" id="IPR036188">
    <property type="entry name" value="FAD/NAD-bd_sf"/>
</dbReference>
<evidence type="ECO:0000313" key="14">
    <source>
        <dbReference type="EMBL" id="APT90561.1"/>
    </source>
</evidence>
<dbReference type="PANTHER" id="PTHR22912:SF217">
    <property type="entry name" value="DIHYDROLIPOYL DEHYDROGENASE"/>
    <property type="match status" value="1"/>
</dbReference>
<dbReference type="Proteomes" id="UP000185469">
    <property type="component" value="Chromosome"/>
</dbReference>
<gene>
    <name evidence="14" type="ORF">CSPHI_05390</name>
</gene>
<dbReference type="AlphaFoldDB" id="A0A1L7CXL9"/>
<feature type="binding site" evidence="9">
    <location>
        <position position="51"/>
    </location>
    <ligand>
        <name>FAD</name>
        <dbReference type="ChEBI" id="CHEBI:57692"/>
    </ligand>
</feature>
<dbReference type="InterPro" id="IPR012999">
    <property type="entry name" value="Pyr_OxRdtase_I_AS"/>
</dbReference>
<evidence type="ECO:0000256" key="11">
    <source>
        <dbReference type="RuleBase" id="RU003691"/>
    </source>
</evidence>
<dbReference type="InterPro" id="IPR004099">
    <property type="entry name" value="Pyr_nucl-diS_OxRdtase_dimer"/>
</dbReference>
<keyword evidence="2 11" id="KW-0285">Flavoprotein</keyword>
<feature type="domain" description="FAD/NAD(P)-binding" evidence="13">
    <location>
        <begin position="7"/>
        <end position="321"/>
    </location>
</feature>
<feature type="binding site" evidence="9">
    <location>
        <position position="269"/>
    </location>
    <ligand>
        <name>NAD(+)</name>
        <dbReference type="ChEBI" id="CHEBI:57540"/>
    </ligand>
</feature>
<feature type="disulfide bond" description="Redox-active" evidence="10">
    <location>
        <begin position="42"/>
        <end position="47"/>
    </location>
</feature>
<evidence type="ECO:0000256" key="9">
    <source>
        <dbReference type="PIRSR" id="PIRSR000350-3"/>
    </source>
</evidence>
<keyword evidence="4 11" id="KW-0560">Oxidoreductase</keyword>
<evidence type="ECO:0000259" key="13">
    <source>
        <dbReference type="Pfam" id="PF07992"/>
    </source>
</evidence>
<feature type="binding site" evidence="9">
    <location>
        <position position="310"/>
    </location>
    <ligand>
        <name>FAD</name>
        <dbReference type="ChEBI" id="CHEBI:57692"/>
    </ligand>
</feature>
<comment type="cofactor">
    <cofactor evidence="9">
        <name>FAD</name>
        <dbReference type="ChEBI" id="CHEBI:57692"/>
    </cofactor>
    <text evidence="9">Binds 1 FAD per subunit.</text>
</comment>
<dbReference type="PRINTS" id="PR00368">
    <property type="entry name" value="FADPNR"/>
</dbReference>
<sequence>MTPTEHYDVVIIGTGSGNAIPSPAYDGLRIALIEEGRFGGTCLNVGCIPTKMYVLAADAARGAQRAARLGVDAEVTGVDWEAIRERVFAHRIDPIAAGGEAYRRGPETPNIDVYDGHAEFTGPRTLRTARGGEEVTVSGDQVIIAAGSRTNIPPVVADSGVRYRTNADVMRMPRLPEEMIILGAGYIAAEFAHVFSALGTRVHVINRSALMVRHCDESIARRFTELAGGRWTHHAETEITALAEDGDRIRAELSDGTTLVADELLVATGRRPNGDLMNLPAAGVGVHDDGRIIVDAHGRTTAEGVWALGDASSPHQLKHVANHEAAVVFHNVLATRAGAGADAPLRTLDHGPVPSAIFSDPQIGQVGMTEAEAREWAARTGASITVKVQDYGDVAYGWALEDEHGFLKLIADRRTGELLGAHVIGEQAATLVQQLVQLMAFGIDCRAAARDQYWIHPALPELIENALLGLEFDEPA</sequence>
<evidence type="ECO:0000256" key="10">
    <source>
        <dbReference type="PIRSR" id="PIRSR000350-4"/>
    </source>
</evidence>
<dbReference type="PANTHER" id="PTHR22912">
    <property type="entry name" value="DISULFIDE OXIDOREDUCTASE"/>
    <property type="match status" value="1"/>
</dbReference>
<dbReference type="GO" id="GO:0050660">
    <property type="term" value="F:flavin adenine dinucleotide binding"/>
    <property type="evidence" value="ECO:0007669"/>
    <property type="project" value="TreeGrafter"/>
</dbReference>
<evidence type="ECO:0000256" key="4">
    <source>
        <dbReference type="ARBA" id="ARBA00023002"/>
    </source>
</evidence>
<name>A0A1L7CXL9_9CORY</name>
<dbReference type="Gene3D" id="3.30.390.30">
    <property type="match status" value="1"/>
</dbReference>
<accession>A0A1L7CXL9</accession>
<dbReference type="GO" id="GO:0004148">
    <property type="term" value="F:dihydrolipoyl dehydrogenase (NADH) activity"/>
    <property type="evidence" value="ECO:0007669"/>
    <property type="project" value="TreeGrafter"/>
</dbReference>
<dbReference type="EC" id="1.8.1.7" evidence="14"/>
<evidence type="ECO:0000313" key="15">
    <source>
        <dbReference type="Proteomes" id="UP000185469"/>
    </source>
</evidence>
<dbReference type="NCBIfam" id="TIGR03452">
    <property type="entry name" value="mycothione_red"/>
    <property type="match status" value="1"/>
</dbReference>
<dbReference type="PIRSF" id="PIRSF000350">
    <property type="entry name" value="Mercury_reductase_MerA"/>
    <property type="match status" value="1"/>
</dbReference>
<evidence type="ECO:0000256" key="6">
    <source>
        <dbReference type="ARBA" id="ARBA00023157"/>
    </source>
</evidence>
<evidence type="ECO:0000256" key="5">
    <source>
        <dbReference type="ARBA" id="ARBA00023027"/>
    </source>
</evidence>
<keyword evidence="7 11" id="KW-0676">Redox-active center</keyword>
<dbReference type="SUPFAM" id="SSF51905">
    <property type="entry name" value="FAD/NAD(P)-binding domain"/>
    <property type="match status" value="1"/>
</dbReference>
<dbReference type="InterPro" id="IPR017817">
    <property type="entry name" value="Mycothione_reductase"/>
</dbReference>
<dbReference type="OrthoDB" id="9800167at2"/>
<keyword evidence="6" id="KW-1015">Disulfide bond</keyword>
<dbReference type="PRINTS" id="PR00411">
    <property type="entry name" value="PNDRDTASEI"/>
</dbReference>
<dbReference type="STRING" id="1437874.CSPHI_05390"/>
<dbReference type="Pfam" id="PF07992">
    <property type="entry name" value="Pyr_redox_2"/>
    <property type="match status" value="1"/>
</dbReference>